<dbReference type="InterPro" id="IPR050678">
    <property type="entry name" value="DNA_Partitioning_ATPase"/>
</dbReference>
<dbReference type="STRING" id="1798709.A2538_00445"/>
<dbReference type="InterPro" id="IPR027417">
    <property type="entry name" value="P-loop_NTPase"/>
</dbReference>
<dbReference type="EMBL" id="MFRE01000023">
    <property type="protein sequence ID" value="OGH93661.1"/>
    <property type="molecule type" value="Genomic_DNA"/>
</dbReference>
<dbReference type="Gene3D" id="3.40.50.300">
    <property type="entry name" value="P-loop containing nucleotide triphosphate hydrolases"/>
    <property type="match status" value="1"/>
</dbReference>
<gene>
    <name evidence="2" type="ORF">A2538_00445</name>
</gene>
<dbReference type="Pfam" id="PF13614">
    <property type="entry name" value="AAA_31"/>
    <property type="match status" value="1"/>
</dbReference>
<dbReference type="CDD" id="cd02042">
    <property type="entry name" value="ParAB_family"/>
    <property type="match status" value="1"/>
</dbReference>
<dbReference type="PANTHER" id="PTHR13696">
    <property type="entry name" value="P-LOOP CONTAINING NUCLEOSIDE TRIPHOSPHATE HYDROLASE"/>
    <property type="match status" value="1"/>
</dbReference>
<dbReference type="SUPFAM" id="SSF52540">
    <property type="entry name" value="P-loop containing nucleoside triphosphate hydrolases"/>
    <property type="match status" value="1"/>
</dbReference>
<comment type="caution">
    <text evidence="2">The sequence shown here is derived from an EMBL/GenBank/DDBJ whole genome shotgun (WGS) entry which is preliminary data.</text>
</comment>
<evidence type="ECO:0000313" key="2">
    <source>
        <dbReference type="EMBL" id="OGH93661.1"/>
    </source>
</evidence>
<sequence>MSKVISIVNQKGGVGKTTTAVNLAAALSEAGKFVLLIDLDPQGNATSGLGLKPDELQQGLYHVLMGQARSHDVVLNTAHAGLRLVPATPDLAGANVELVNVEGRENRLADIVTELRHAYDYIIIDCPPSLGILTLNGLVAADQILIPVQAEYYALEGLGQLLKTIELVQGQIKPELEVLGAVITMFDGRNRLSSEILNELYKFFPDKIFRSVIPRTVRLAEAPSFGKSVFHYEPKGKAARAYERLAREVLVYFGDKLSEDV</sequence>
<proteinExistence type="predicted"/>
<organism evidence="2 3">
    <name type="scientific">Candidatus Magasanikbacteria bacterium RIFOXYD2_FULL_41_14</name>
    <dbReference type="NCBI Taxonomy" id="1798709"/>
    <lineage>
        <taxon>Bacteria</taxon>
        <taxon>Candidatus Magasanikiibacteriota</taxon>
    </lineage>
</organism>
<dbReference type="Proteomes" id="UP000178254">
    <property type="component" value="Unassembled WGS sequence"/>
</dbReference>
<evidence type="ECO:0000259" key="1">
    <source>
        <dbReference type="Pfam" id="PF13614"/>
    </source>
</evidence>
<protein>
    <submittedName>
        <fullName evidence="2">Chromosome partitioning protein ParA</fullName>
    </submittedName>
</protein>
<feature type="domain" description="AAA" evidence="1">
    <location>
        <begin position="2"/>
        <end position="178"/>
    </location>
</feature>
<reference evidence="2 3" key="1">
    <citation type="journal article" date="2016" name="Nat. Commun.">
        <title>Thousands of microbial genomes shed light on interconnected biogeochemical processes in an aquifer system.</title>
        <authorList>
            <person name="Anantharaman K."/>
            <person name="Brown C.T."/>
            <person name="Hug L.A."/>
            <person name="Sharon I."/>
            <person name="Castelle C.J."/>
            <person name="Probst A.J."/>
            <person name="Thomas B.C."/>
            <person name="Singh A."/>
            <person name="Wilkins M.J."/>
            <person name="Karaoz U."/>
            <person name="Brodie E.L."/>
            <person name="Williams K.H."/>
            <person name="Hubbard S.S."/>
            <person name="Banfield J.F."/>
        </authorList>
    </citation>
    <scope>NUCLEOTIDE SEQUENCE [LARGE SCALE GENOMIC DNA]</scope>
</reference>
<evidence type="ECO:0000313" key="3">
    <source>
        <dbReference type="Proteomes" id="UP000178254"/>
    </source>
</evidence>
<name>A0A1F6PBX3_9BACT</name>
<dbReference type="PANTHER" id="PTHR13696:SF52">
    <property type="entry name" value="PARA FAMILY PROTEIN CT_582"/>
    <property type="match status" value="1"/>
</dbReference>
<dbReference type="AlphaFoldDB" id="A0A1F6PBX3"/>
<dbReference type="FunFam" id="3.40.50.300:FF:000285">
    <property type="entry name" value="Sporulation initiation inhibitor Soj"/>
    <property type="match status" value="1"/>
</dbReference>
<accession>A0A1F6PBX3</accession>
<dbReference type="InterPro" id="IPR025669">
    <property type="entry name" value="AAA_dom"/>
</dbReference>
<dbReference type="PIRSF" id="PIRSF009320">
    <property type="entry name" value="Nuc_binding_HP_1000"/>
    <property type="match status" value="1"/>
</dbReference>